<reference evidence="1 2" key="1">
    <citation type="submission" date="2018-09" db="EMBL/GenBank/DDBJ databases">
        <title>Whole genome sequencing of Citrobacter freundii AR_0116.</title>
        <authorList>
            <person name="Conlan S."/>
            <person name="Thomas P.J."/>
            <person name="Mullikin J."/>
            <person name="Frank K.M."/>
            <person name="Segre J.A."/>
        </authorList>
    </citation>
    <scope>NUCLEOTIDE SEQUENCE [LARGE SCALE GENOMIC DNA]</scope>
    <source>
        <strain evidence="1 2">AR_0116</strain>
    </source>
</reference>
<evidence type="ECO:0000313" key="2">
    <source>
        <dbReference type="Proteomes" id="UP000263627"/>
    </source>
</evidence>
<protein>
    <submittedName>
        <fullName evidence="1">Uncharacterized protein</fullName>
    </submittedName>
</protein>
<dbReference type="Proteomes" id="UP000263627">
    <property type="component" value="Chromosome"/>
</dbReference>
<sequence>MEHITSPATPITQPIINLKFPYLVWLNIFKTTSSIFPIRTHTTRRPLSRRSFIFKWKYESCALLFTLAITVFSAMPPNGQWKVVVLTLRW</sequence>
<proteinExistence type="predicted"/>
<name>A0AB33H6S5_CITFR</name>
<organism evidence="1 2">
    <name type="scientific">Citrobacter freundii</name>
    <dbReference type="NCBI Taxonomy" id="546"/>
    <lineage>
        <taxon>Bacteria</taxon>
        <taxon>Pseudomonadati</taxon>
        <taxon>Pseudomonadota</taxon>
        <taxon>Gammaproteobacteria</taxon>
        <taxon>Enterobacterales</taxon>
        <taxon>Enterobacteriaceae</taxon>
        <taxon>Citrobacter</taxon>
        <taxon>Citrobacter freundii complex</taxon>
    </lineage>
</organism>
<evidence type="ECO:0000313" key="1">
    <source>
        <dbReference type="EMBL" id="AXZ49478.1"/>
    </source>
</evidence>
<dbReference type="AlphaFoldDB" id="A0AB33H6S5"/>
<gene>
    <name evidence="1" type="ORF">AM363_22410</name>
</gene>
<accession>A0AB33H6S5</accession>
<dbReference type="EMBL" id="CP032184">
    <property type="protein sequence ID" value="AXZ49478.1"/>
    <property type="molecule type" value="Genomic_DNA"/>
</dbReference>